<feature type="transmembrane region" description="Helical" evidence="2">
    <location>
        <begin position="129"/>
        <end position="152"/>
    </location>
</feature>
<dbReference type="HOGENOM" id="CLU_727624_0_0_1"/>
<dbReference type="VEuPathDB" id="FungiDB:HMPREF1541_00342"/>
<evidence type="ECO:0000256" key="1">
    <source>
        <dbReference type="SAM" id="MobiDB-lite"/>
    </source>
</evidence>
<reference evidence="3 4" key="1">
    <citation type="submission" date="2013-03" db="EMBL/GenBank/DDBJ databases">
        <title>The Genome Sequence of Phialophora europaea CBS 101466.</title>
        <authorList>
            <consortium name="The Broad Institute Genomics Platform"/>
            <person name="Cuomo C."/>
            <person name="de Hoog S."/>
            <person name="Gorbushina A."/>
            <person name="Walker B."/>
            <person name="Young S.K."/>
            <person name="Zeng Q."/>
            <person name="Gargeya S."/>
            <person name="Fitzgerald M."/>
            <person name="Haas B."/>
            <person name="Abouelleil A."/>
            <person name="Allen A.W."/>
            <person name="Alvarado L."/>
            <person name="Arachchi H.M."/>
            <person name="Berlin A.M."/>
            <person name="Chapman S.B."/>
            <person name="Gainer-Dewar J."/>
            <person name="Goldberg J."/>
            <person name="Griggs A."/>
            <person name="Gujja S."/>
            <person name="Hansen M."/>
            <person name="Howarth C."/>
            <person name="Imamovic A."/>
            <person name="Ireland A."/>
            <person name="Larimer J."/>
            <person name="McCowan C."/>
            <person name="Murphy C."/>
            <person name="Pearson M."/>
            <person name="Poon T.W."/>
            <person name="Priest M."/>
            <person name="Roberts A."/>
            <person name="Saif S."/>
            <person name="Shea T."/>
            <person name="Sisk P."/>
            <person name="Sykes S."/>
            <person name="Wortman J."/>
            <person name="Nusbaum C."/>
            <person name="Birren B."/>
        </authorList>
    </citation>
    <scope>NUCLEOTIDE SEQUENCE [LARGE SCALE GENOMIC DNA]</scope>
    <source>
        <strain evidence="3 4">CBS 101466</strain>
    </source>
</reference>
<name>W2SDP3_CYPE1</name>
<accession>W2SDP3</accession>
<feature type="region of interest" description="Disordered" evidence="1">
    <location>
        <begin position="194"/>
        <end position="226"/>
    </location>
</feature>
<keyword evidence="2" id="KW-1133">Transmembrane helix</keyword>
<feature type="region of interest" description="Disordered" evidence="1">
    <location>
        <begin position="238"/>
        <end position="287"/>
    </location>
</feature>
<dbReference type="RefSeq" id="XP_008710870.1">
    <property type="nucleotide sequence ID" value="XM_008712648.1"/>
</dbReference>
<evidence type="ECO:0000313" key="3">
    <source>
        <dbReference type="EMBL" id="ETN46158.1"/>
    </source>
</evidence>
<dbReference type="GeneID" id="19967681"/>
<feature type="compositionally biased region" description="Low complexity" evidence="1">
    <location>
        <begin position="387"/>
        <end position="399"/>
    </location>
</feature>
<keyword evidence="4" id="KW-1185">Reference proteome</keyword>
<gene>
    <name evidence="3" type="ORF">HMPREF1541_00342</name>
</gene>
<feature type="compositionally biased region" description="Polar residues" evidence="1">
    <location>
        <begin position="309"/>
        <end position="328"/>
    </location>
</feature>
<dbReference type="AlphaFoldDB" id="W2SDP3"/>
<evidence type="ECO:0000313" key="4">
    <source>
        <dbReference type="Proteomes" id="UP000030752"/>
    </source>
</evidence>
<protein>
    <submittedName>
        <fullName evidence="3">Uncharacterized protein</fullName>
    </submittedName>
</protein>
<feature type="compositionally biased region" description="Polar residues" evidence="1">
    <location>
        <begin position="194"/>
        <end position="222"/>
    </location>
</feature>
<keyword evidence="2" id="KW-0472">Membrane</keyword>
<dbReference type="InParanoid" id="W2SDP3"/>
<feature type="compositionally biased region" description="Low complexity" evidence="1">
    <location>
        <begin position="46"/>
        <end position="109"/>
    </location>
</feature>
<dbReference type="OrthoDB" id="4160305at2759"/>
<dbReference type="Proteomes" id="UP000030752">
    <property type="component" value="Unassembled WGS sequence"/>
</dbReference>
<feature type="compositionally biased region" description="Basic and acidic residues" evidence="1">
    <location>
        <begin position="374"/>
        <end position="386"/>
    </location>
</feature>
<keyword evidence="2" id="KW-0812">Transmembrane</keyword>
<evidence type="ECO:0000256" key="2">
    <source>
        <dbReference type="SAM" id="Phobius"/>
    </source>
</evidence>
<proteinExistence type="predicted"/>
<dbReference type="eggNOG" id="ENOG502T4P7">
    <property type="taxonomic scope" value="Eukaryota"/>
</dbReference>
<sequence>MAGPRPSGTATITFTKPNGDVTVATIGGNDFDSVTGLASSMESIFTETTGGTTSPTGAATTTTTDSSESSAATTSSGAASTLITSTSQTASTAAEQTNGSSGVASGANGENPSETSNDSCTGISCNSGLQAAIAVPVVVVTLALIALLFFCIRRRRRRPDTPVSEKQKQAPKKKWSRHLRVFSFDAELLMGGRFSSSNSLRSGGTASQRSQTRSTHNATPSLHSVDEEVAPPYRDAVSQIQPPSTVPMASGMTSTTPDPFPRPDSTATAPPPYISPSPANGGRSLPVGATAGAATGAGVGALATGGLSRNASRASTQNIQTPVSTRSLNDPFRNDVMSPVSPIDNGPESSPFVDPPEAQDSPASPTASHPMMGRARDEQLFDDARSEVSSNVEVSSVREAQIGRSLSTRAGRVIDGRGSS</sequence>
<dbReference type="EMBL" id="KB822711">
    <property type="protein sequence ID" value="ETN46158.1"/>
    <property type="molecule type" value="Genomic_DNA"/>
</dbReference>
<feature type="region of interest" description="Disordered" evidence="1">
    <location>
        <begin position="46"/>
        <end position="119"/>
    </location>
</feature>
<feature type="region of interest" description="Disordered" evidence="1">
    <location>
        <begin position="308"/>
        <end position="420"/>
    </location>
</feature>
<organism evidence="3 4">
    <name type="scientific">Cyphellophora europaea (strain CBS 101466)</name>
    <name type="common">Phialophora europaea</name>
    <dbReference type="NCBI Taxonomy" id="1220924"/>
    <lineage>
        <taxon>Eukaryota</taxon>
        <taxon>Fungi</taxon>
        <taxon>Dikarya</taxon>
        <taxon>Ascomycota</taxon>
        <taxon>Pezizomycotina</taxon>
        <taxon>Eurotiomycetes</taxon>
        <taxon>Chaetothyriomycetidae</taxon>
        <taxon>Chaetothyriales</taxon>
        <taxon>Cyphellophoraceae</taxon>
        <taxon>Cyphellophora</taxon>
    </lineage>
</organism>
<feature type="compositionally biased region" description="Polar residues" evidence="1">
    <location>
        <begin position="110"/>
        <end position="119"/>
    </location>
</feature>